<accession>A0A7G9QV48</accession>
<dbReference type="InterPro" id="IPR031325">
    <property type="entry name" value="RHS_repeat"/>
</dbReference>
<protein>
    <submittedName>
        <fullName evidence="4">RHS repeat protein</fullName>
    </submittedName>
</protein>
<dbReference type="InterPro" id="IPR056823">
    <property type="entry name" value="TEN-like_YD-shell"/>
</dbReference>
<proteinExistence type="predicted"/>
<feature type="domain" description="DUF6531" evidence="2">
    <location>
        <begin position="236"/>
        <end position="300"/>
    </location>
</feature>
<dbReference type="Pfam" id="PF25023">
    <property type="entry name" value="TEN_YD-shell"/>
    <property type="match status" value="1"/>
</dbReference>
<dbReference type="Proteomes" id="UP000515977">
    <property type="component" value="Chromosome"/>
</dbReference>
<evidence type="ECO:0000259" key="3">
    <source>
        <dbReference type="Pfam" id="PF25023"/>
    </source>
</evidence>
<dbReference type="InterPro" id="IPR050708">
    <property type="entry name" value="T6SS_VgrG/RHS"/>
</dbReference>
<keyword evidence="5" id="KW-1185">Reference proteome</keyword>
<dbReference type="NCBIfam" id="TIGR01643">
    <property type="entry name" value="YD_repeat_2x"/>
    <property type="match status" value="4"/>
</dbReference>
<evidence type="ECO:0000313" key="4">
    <source>
        <dbReference type="EMBL" id="QNN47223.1"/>
    </source>
</evidence>
<dbReference type="Pfam" id="PF05593">
    <property type="entry name" value="RHS_repeat"/>
    <property type="match status" value="5"/>
</dbReference>
<evidence type="ECO:0000256" key="1">
    <source>
        <dbReference type="ARBA" id="ARBA00022737"/>
    </source>
</evidence>
<dbReference type="Pfam" id="PF20148">
    <property type="entry name" value="DUF6531"/>
    <property type="match status" value="1"/>
</dbReference>
<dbReference type="EMBL" id="CP060711">
    <property type="protein sequence ID" value="QNN47223.1"/>
    <property type="molecule type" value="Genomic_DNA"/>
</dbReference>
<organism evidence="4 5">
    <name type="scientific">Thermomonas brevis</name>
    <dbReference type="NCBI Taxonomy" id="215691"/>
    <lineage>
        <taxon>Bacteria</taxon>
        <taxon>Pseudomonadati</taxon>
        <taxon>Pseudomonadota</taxon>
        <taxon>Gammaproteobacteria</taxon>
        <taxon>Lysobacterales</taxon>
        <taxon>Lysobacteraceae</taxon>
        <taxon>Thermomonas</taxon>
    </lineage>
</organism>
<dbReference type="PANTHER" id="PTHR32305:SF15">
    <property type="entry name" value="PROTEIN RHSA-RELATED"/>
    <property type="match status" value="1"/>
</dbReference>
<dbReference type="InterPro" id="IPR022385">
    <property type="entry name" value="Rhs_assc_core"/>
</dbReference>
<evidence type="ECO:0000313" key="5">
    <source>
        <dbReference type="Proteomes" id="UP000515977"/>
    </source>
</evidence>
<dbReference type="RefSeq" id="WP_187570970.1">
    <property type="nucleotide sequence ID" value="NZ_CP060711.1"/>
</dbReference>
<dbReference type="KEGG" id="tbv:H9L17_03465"/>
<keyword evidence="1" id="KW-0677">Repeat</keyword>
<dbReference type="PANTHER" id="PTHR32305">
    <property type="match status" value="1"/>
</dbReference>
<reference evidence="4 5" key="1">
    <citation type="submission" date="2020-08" db="EMBL/GenBank/DDBJ databases">
        <title>Genome sequence of Thermomonas brevis KACC 16975T.</title>
        <authorList>
            <person name="Hyun D.-W."/>
            <person name="Bae J.-W."/>
        </authorList>
    </citation>
    <scope>NUCLEOTIDE SEQUENCE [LARGE SCALE GENOMIC DNA]</scope>
    <source>
        <strain evidence="4 5">KACC 16975</strain>
    </source>
</reference>
<dbReference type="InterPro" id="IPR045351">
    <property type="entry name" value="DUF6531"/>
</dbReference>
<gene>
    <name evidence="4" type="ORF">H9L17_03465</name>
</gene>
<dbReference type="NCBIfam" id="TIGR03696">
    <property type="entry name" value="Rhs_assc_core"/>
    <property type="match status" value="1"/>
</dbReference>
<dbReference type="InterPro" id="IPR006530">
    <property type="entry name" value="YD"/>
</dbReference>
<feature type="domain" description="Teneurin-like YD-shell" evidence="3">
    <location>
        <begin position="1126"/>
        <end position="1378"/>
    </location>
</feature>
<evidence type="ECO:0000259" key="2">
    <source>
        <dbReference type="Pfam" id="PF20148"/>
    </source>
</evidence>
<name>A0A7G9QV48_9GAMM</name>
<sequence length="1546" mass="169106">MQPLHSQGLPPSAPPSANDFCLDAQTCYPTVEQAEEVIRQWPDIWNIWSQIKFVGTEYYGGDTVLRRYRAEQTSAPASVQPLVFSSIGVCEEGCSSEQEAIASIVEWETQAVAGYCEIESMNLNAGSYVVSEMSSVGVEERWISFNNPDHNLTRRVVSHIVCDGVPAPVRNFYISKTQRFTCPAQFYLYPYRVSYNDPPDYDPRWQQVYDSGEWCQRYGEVPVQVRIRQRPSCQVGHPCHPSSGDKSRIETDFTFAGQSFSRFYHSLRQVSYADGVGHGWTHSFQTRIAADATMLISEDGYYSPLEAVGTNLFRIQGSQNTYIERLSSGEYRFLAEDGSESIFGSDGYLTSRTYQADPTRNVVLEYAPDVSPKQLARAVDFTGRSIAFEYEDGRLSAISLPDGQLISYRRDERGNLTEVDSGGGLIKKYHYDEPDLAPTGSLGLLTGITYESGDRYGTFEYDGYGRVVKSVLHGANGPTETTELSYVSQNSTVLRDMHGSIRTYNYGGSNWRKPLSISDQNGVETWSYDASGRPLTYTDIAGIQTRYNYSNAQLSSTVTAYGAAEQRTVSTIRDRVGRWLEQTILDADGNIASKDSRSYNARGQVLTATKTDPVSTNSRTTTTIYCEQADVTAGTCPLVGLVLSVDGARTDAADTTSYTYYASDDASCAAAPSTCPHRKGDLWKVTNALGHVTETLSYDGAGRPLAVKDPNSVITDLRYDQRGQLILRKVRGGSDAESRITRIAYWPTGLVKRVTQSDGSYTVYHYDAAQRLIGIDDNAGNRIRYTLDNAGNRIKEDTRDPSGTLTRRLSRVYDELGRLQSQADAYGHATGYAYDANANANATSTTDALGRQTANVYDPLNRLVATLQDVGGIEAQTQFTYDAQDNLTRVTDPKGVNTDYAYNGLGDLTQLTSADTGITQYGYDGAGNRNSQTDARGKVQTYAYDALNRVVQITGPTRKYFYDSANSAVCQTGERSNKGRLSGFNDPSGTTRYCYNRFGELTRKVQTTNDVVFTTQYGYDSYGRPISTTYPDGAVQDAIYDANGQVVELGITPAGGARQVVLTGVTYAPFGPATGWQYGNGRILLRNLNRNYQPDAVHDAQTGGLSLGYGFDAVDNLAMLQNGARTQSLAQYSYDALNRLNQVMDGPTGTPIETYAYDETGNRTSVITAGVTTAYTYSTGGHHLDKVGAVVRTYDASGNTMKIGGNARQFVYDNSGRMTQVKANGIVTRQYEYNAKGEQTRAYLDTDSAYFAYDEAGHLLGEYDTSGAPKQQMLWFGDLPVGVLAGSGANQQLHYIEPDHLGTPRVIIDGVRDVPIWMWSITGEAFGNTPPNQDSDNDGIVFDFDLRYPGQRYDQAAGLNYNYFRDYDPNTGRYVESDQIGLNGGISTFAYTSNNPLGFSDPTGLVKWKGDFLFGEVSLGVKKISAFSISNLKLDLKSDCVAGKRVSAIVSGWKKEFGVDANILPNVVLIGSVEMGDGTPTPSANSLLGVLRFKSSGGIGSANGSVTAGIAKGKFTSKGTKVTNIDFEAKGALATPATIENCNCTQ</sequence>
<dbReference type="Gene3D" id="2.180.10.10">
    <property type="entry name" value="RHS repeat-associated core"/>
    <property type="match status" value="3"/>
</dbReference>